<dbReference type="AlphaFoldDB" id="A0A7K1LIW6"/>
<dbReference type="GO" id="GO:0032259">
    <property type="term" value="P:methylation"/>
    <property type="evidence" value="ECO:0007669"/>
    <property type="project" value="UniProtKB-KW"/>
</dbReference>
<dbReference type="PRINTS" id="PR00506">
    <property type="entry name" value="D21N6MTFRASE"/>
</dbReference>
<dbReference type="Pfam" id="PF01555">
    <property type="entry name" value="N6_N4_Mtase"/>
    <property type="match status" value="1"/>
</dbReference>
<evidence type="ECO:0000313" key="6">
    <source>
        <dbReference type="Proteomes" id="UP000462152"/>
    </source>
</evidence>
<evidence type="ECO:0000313" key="5">
    <source>
        <dbReference type="EMBL" id="MUN55050.1"/>
    </source>
</evidence>
<accession>A0A7K1LIW6</accession>
<dbReference type="GO" id="GO:0003677">
    <property type="term" value="F:DNA binding"/>
    <property type="evidence" value="ECO:0007669"/>
    <property type="project" value="InterPro"/>
</dbReference>
<sequence>MDPSAESSGHEGYSARPGQWAETSETYGLTWPGKRAARRLAQAPTRCRFVSMDGEEIEPVSLRQNLVIEGDSLDALKILKRTHLASFDVVCIDPPYNGGTTADYRDNFHRPQAEEDRVAGLAGGRGGSARAGTSAGRRHSLWLDLMYPRLHLARELLAPTGVIAVSIDDAEAPRLRMILDEVFGEENHCATIVWEKKYAPANDCRSFSVVHDYVMLYSASPAFRRRLLPRSESANRPYRHDDADGRGPYRASDLSVRTYHPANDYPLVNPLTGTEHRPPAGRCWGHDRASMNRLIEDGRIYWGADGTRSPQLKRYLSDVQDGMVPTTLWTRDVAGHTHAARAELKALFGTTAVFETPKPVQLIRRLLQVSADQDAMVLDFFAGSGTTGHAVMRQNAEDGGHRSCVLVQLGEPIDVRRKPEVAREFGTIAEVTRQRVRRAGEALRAEFPELDEGLTRFTEARIE</sequence>
<protein>
    <recommendedName>
        <fullName evidence="4">DNA methylase N-4/N-6 domain-containing protein</fullName>
    </recommendedName>
</protein>
<name>A0A7K1LIW6_9MICC</name>
<comment type="caution">
    <text evidence="5">The sequence shown here is derived from an EMBL/GenBank/DDBJ whole genome shotgun (WGS) entry which is preliminary data.</text>
</comment>
<dbReference type="OrthoDB" id="9773060at2"/>
<dbReference type="InterPro" id="IPR002941">
    <property type="entry name" value="DNA_methylase_N4/N6"/>
</dbReference>
<dbReference type="InterPro" id="IPR002295">
    <property type="entry name" value="N4/N6-MTase_EcoPI_Mod-like"/>
</dbReference>
<keyword evidence="6" id="KW-1185">Reference proteome</keyword>
<dbReference type="SUPFAM" id="SSF53335">
    <property type="entry name" value="S-adenosyl-L-methionine-dependent methyltransferases"/>
    <property type="match status" value="1"/>
</dbReference>
<gene>
    <name evidence="5" type="ORF">GMA10_07485</name>
</gene>
<feature type="domain" description="DNA methylase N-4/N-6" evidence="4">
    <location>
        <begin position="88"/>
        <end position="395"/>
    </location>
</feature>
<dbReference type="Gene3D" id="3.40.50.150">
    <property type="entry name" value="Vaccinia Virus protein VP39"/>
    <property type="match status" value="1"/>
</dbReference>
<dbReference type="RefSeq" id="WP_156265435.1">
    <property type="nucleotide sequence ID" value="NZ_WOGT01000003.1"/>
</dbReference>
<dbReference type="EMBL" id="WOGT01000003">
    <property type="protein sequence ID" value="MUN55050.1"/>
    <property type="molecule type" value="Genomic_DNA"/>
</dbReference>
<reference evidence="5 6" key="1">
    <citation type="submission" date="2019-12" db="EMBL/GenBank/DDBJ databases">
        <authorList>
            <person name="Li J."/>
            <person name="Shi Y."/>
            <person name="Xu G."/>
            <person name="Xiao D."/>
            <person name="Ran X."/>
        </authorList>
    </citation>
    <scope>NUCLEOTIDE SEQUENCE [LARGE SCALE GENOMIC DNA]</scope>
    <source>
        <strain evidence="5 6">JCM 15915</strain>
    </source>
</reference>
<evidence type="ECO:0000256" key="2">
    <source>
        <dbReference type="ARBA" id="ARBA00022679"/>
    </source>
</evidence>
<organism evidence="5 6">
    <name type="scientific">Rothia koreensis</name>
    <dbReference type="NCBI Taxonomy" id="592378"/>
    <lineage>
        <taxon>Bacteria</taxon>
        <taxon>Bacillati</taxon>
        <taxon>Actinomycetota</taxon>
        <taxon>Actinomycetes</taxon>
        <taxon>Micrococcales</taxon>
        <taxon>Micrococcaceae</taxon>
        <taxon>Rothia</taxon>
    </lineage>
</organism>
<dbReference type="GO" id="GO:0008170">
    <property type="term" value="F:N-methyltransferase activity"/>
    <property type="evidence" value="ECO:0007669"/>
    <property type="project" value="InterPro"/>
</dbReference>
<dbReference type="InterPro" id="IPR029063">
    <property type="entry name" value="SAM-dependent_MTases_sf"/>
</dbReference>
<evidence type="ECO:0000256" key="3">
    <source>
        <dbReference type="ARBA" id="ARBA00022691"/>
    </source>
</evidence>
<proteinExistence type="predicted"/>
<keyword evidence="2" id="KW-0808">Transferase</keyword>
<keyword evidence="3" id="KW-0949">S-adenosyl-L-methionine</keyword>
<evidence type="ECO:0000256" key="1">
    <source>
        <dbReference type="ARBA" id="ARBA00022603"/>
    </source>
</evidence>
<evidence type="ECO:0000259" key="4">
    <source>
        <dbReference type="Pfam" id="PF01555"/>
    </source>
</evidence>
<dbReference type="Proteomes" id="UP000462152">
    <property type="component" value="Unassembled WGS sequence"/>
</dbReference>
<dbReference type="PIRSF" id="PIRSF015855">
    <property type="entry name" value="TypeIII_Mtase_mKpnI"/>
    <property type="match status" value="1"/>
</dbReference>
<keyword evidence="1" id="KW-0489">Methyltransferase</keyword>